<evidence type="ECO:0000256" key="1">
    <source>
        <dbReference type="ARBA" id="ARBA00022801"/>
    </source>
</evidence>
<keyword evidence="1" id="KW-0378">Hydrolase</keyword>
<dbReference type="GO" id="GO:0016788">
    <property type="term" value="F:hydrolase activity, acting on ester bonds"/>
    <property type="evidence" value="ECO:0007669"/>
    <property type="project" value="UniProtKB-ARBA"/>
</dbReference>
<feature type="domain" description="AB hydrolase-1" evidence="3">
    <location>
        <begin position="88"/>
        <end position="360"/>
    </location>
</feature>
<evidence type="ECO:0000259" key="3">
    <source>
        <dbReference type="Pfam" id="PF00561"/>
    </source>
</evidence>
<dbReference type="PANTHER" id="PTHR22946">
    <property type="entry name" value="DIENELACTONE HYDROLASE DOMAIN-CONTAINING PROTEIN-RELATED"/>
    <property type="match status" value="1"/>
</dbReference>
<accession>A0A7S2EWG1</accession>
<evidence type="ECO:0000256" key="2">
    <source>
        <dbReference type="ARBA" id="ARBA00038115"/>
    </source>
</evidence>
<dbReference type="EMBL" id="HBGO01034880">
    <property type="protein sequence ID" value="CAD9359852.1"/>
    <property type="molecule type" value="Transcribed_RNA"/>
</dbReference>
<dbReference type="SUPFAM" id="SSF53474">
    <property type="entry name" value="alpha/beta-Hydrolases"/>
    <property type="match status" value="1"/>
</dbReference>
<dbReference type="Gene3D" id="3.40.50.1820">
    <property type="entry name" value="alpha/beta hydrolase"/>
    <property type="match status" value="1"/>
</dbReference>
<dbReference type="InterPro" id="IPR000073">
    <property type="entry name" value="AB_hydrolase_1"/>
</dbReference>
<evidence type="ECO:0000313" key="4">
    <source>
        <dbReference type="EMBL" id="CAD9359852.1"/>
    </source>
</evidence>
<dbReference type="InterPro" id="IPR029058">
    <property type="entry name" value="AB_hydrolase_fold"/>
</dbReference>
<dbReference type="InterPro" id="IPR050261">
    <property type="entry name" value="FrsA_esterase"/>
</dbReference>
<name>A0A7S2EWG1_TRICV</name>
<proteinExistence type="inferred from homology"/>
<dbReference type="Pfam" id="PF00561">
    <property type="entry name" value="Abhydrolase_1"/>
    <property type="match status" value="1"/>
</dbReference>
<organism evidence="4">
    <name type="scientific">Trieres chinensis</name>
    <name type="common">Marine centric diatom</name>
    <name type="synonym">Odontella sinensis</name>
    <dbReference type="NCBI Taxonomy" id="1514140"/>
    <lineage>
        <taxon>Eukaryota</taxon>
        <taxon>Sar</taxon>
        <taxon>Stramenopiles</taxon>
        <taxon>Ochrophyta</taxon>
        <taxon>Bacillariophyta</taxon>
        <taxon>Mediophyceae</taxon>
        <taxon>Biddulphiophycidae</taxon>
        <taxon>Eupodiscales</taxon>
        <taxon>Parodontellaceae</taxon>
        <taxon>Trieres</taxon>
    </lineage>
</organism>
<dbReference type="PANTHER" id="PTHR22946:SF9">
    <property type="entry name" value="POLYKETIDE TRANSFERASE AF380"/>
    <property type="match status" value="1"/>
</dbReference>
<gene>
    <name evidence="4" type="ORF">OSIN01602_LOCUS20154</name>
</gene>
<sequence length="378" mass="38949">MGFRSLTMGPQLAARAAALLAVFVGALLSTAPGFPEWSQRTSTSEAAAKDDNHRAVIVHFLGGDGESTLSGRLTLPPAGPKAGDERPPVIVLSHGLGLSQDCGLDPFVEAFAGAGFASFTFDYATFGASGGSPRHVVNPAGHVADLSSAVRTVRERAGKLGVDGERIGLWGTSLGGGHALLVAAASSGGGRDDGDELVGSVRAVVAQVPHLASGLESVTETIIRDPLGTLPGLARVVAGFLRGLFQAVLSGRPWYIPLVGLPGSAAMMQNDGDEQGYLSLIPEGGGRHGWRNGATIGSIPRTLAYRPLGSISDVRVPALLVAAGDDTLCPAHRVERAAKLAPNAELVLIEGAGHFDIYSGDSLSRVLKAEIAFFQMIL</sequence>
<comment type="similarity">
    <text evidence="2">Belongs to the AB hydrolase superfamily. FUS2 hydrolase family.</text>
</comment>
<reference evidence="4" key="1">
    <citation type="submission" date="2021-01" db="EMBL/GenBank/DDBJ databases">
        <authorList>
            <person name="Corre E."/>
            <person name="Pelletier E."/>
            <person name="Niang G."/>
            <person name="Scheremetjew M."/>
            <person name="Finn R."/>
            <person name="Kale V."/>
            <person name="Holt S."/>
            <person name="Cochrane G."/>
            <person name="Meng A."/>
            <person name="Brown T."/>
            <person name="Cohen L."/>
        </authorList>
    </citation>
    <scope>NUCLEOTIDE SEQUENCE</scope>
    <source>
        <strain evidence="4">Grunow 1884</strain>
    </source>
</reference>
<protein>
    <recommendedName>
        <fullName evidence="3">AB hydrolase-1 domain-containing protein</fullName>
    </recommendedName>
</protein>
<dbReference type="AlphaFoldDB" id="A0A7S2EWG1"/>